<dbReference type="GO" id="GO:0030892">
    <property type="term" value="C:mitotic cohesin complex"/>
    <property type="evidence" value="ECO:0007669"/>
    <property type="project" value="TreeGrafter"/>
</dbReference>
<dbReference type="InterPro" id="IPR023093">
    <property type="entry name" value="ScpA-like_C"/>
</dbReference>
<dbReference type="OrthoDB" id="10071381at2759"/>
<evidence type="ECO:0000259" key="6">
    <source>
        <dbReference type="Pfam" id="PF04825"/>
    </source>
</evidence>
<feature type="compositionally biased region" description="Acidic residues" evidence="4">
    <location>
        <begin position="563"/>
        <end position="575"/>
    </location>
</feature>
<dbReference type="RefSeq" id="XP_031855779.1">
    <property type="nucleotide sequence ID" value="XM_031999888.1"/>
</dbReference>
<evidence type="ECO:0000313" key="7">
    <source>
        <dbReference type="EMBL" id="VVT56604.1"/>
    </source>
</evidence>
<feature type="region of interest" description="Disordered" evidence="4">
    <location>
        <begin position="388"/>
        <end position="413"/>
    </location>
</feature>
<dbReference type="InterPro" id="IPR006910">
    <property type="entry name" value="Rad21_Rec8_N"/>
</dbReference>
<feature type="region of interest" description="Disordered" evidence="4">
    <location>
        <begin position="591"/>
        <end position="666"/>
    </location>
</feature>
<evidence type="ECO:0008006" key="9">
    <source>
        <dbReference type="Google" id="ProtNLM"/>
    </source>
</evidence>
<feature type="compositionally biased region" description="Acidic residues" evidence="4">
    <location>
        <begin position="613"/>
        <end position="623"/>
    </location>
</feature>
<dbReference type="GO" id="GO:0007064">
    <property type="term" value="P:mitotic sister chromatid cohesion"/>
    <property type="evidence" value="ECO:0007669"/>
    <property type="project" value="TreeGrafter"/>
</dbReference>
<accession>A0A5E8BYU8</accession>
<dbReference type="AlphaFoldDB" id="A0A5E8BYU8"/>
<dbReference type="GO" id="GO:0003682">
    <property type="term" value="F:chromatin binding"/>
    <property type="evidence" value="ECO:0007669"/>
    <property type="project" value="TreeGrafter"/>
</dbReference>
<feature type="compositionally biased region" description="Low complexity" evidence="4">
    <location>
        <begin position="210"/>
        <end position="220"/>
    </location>
</feature>
<protein>
    <recommendedName>
        <fullName evidence="9">Rad21/Rec8-like protein N-terminal domain-containing protein</fullName>
    </recommendedName>
</protein>
<comment type="similarity">
    <text evidence="2">Belongs to the rad21 family.</text>
</comment>
<dbReference type="SUPFAM" id="SSF46785">
    <property type="entry name" value="Winged helix' DNA-binding domain"/>
    <property type="match status" value="1"/>
</dbReference>
<feature type="region of interest" description="Disordered" evidence="4">
    <location>
        <begin position="773"/>
        <end position="813"/>
    </location>
</feature>
<feature type="compositionally biased region" description="Basic and acidic residues" evidence="4">
    <location>
        <begin position="505"/>
        <end position="520"/>
    </location>
</feature>
<feature type="compositionally biased region" description="Low complexity" evidence="4">
    <location>
        <begin position="392"/>
        <end position="402"/>
    </location>
</feature>
<sequence length="813" mass="89650">MFYSENLLSNDGPLAQVWLAANMEKKVTRQQFIKTDISTSVHAIVDSSGVPLALRLSGQLLLGVVRIYNKKASYLAEDCKEILLKLRMAFRPGNVDMDQDTVAVAKTQTLTLQNKVTDLDLLLLPDPNFDFDQDFVGSSLMGRRNVDEEGTSLLISSQVASQRRDITLADMDDTVDVGRGRAKNDLDDLDDNQDLDLGLNFDEEVEEKGTTGLDLDLEGLSPVPGAEEEGEEGEGEEEGYDMGTMPDIQHDEHDQEELDSEVLKKRREAFEKQIAAAGLEDEDVELGLSAPPQRPEGEDIEAAGEVAFKDVDVDMPDVEHPITGPTDANADFEMPLSPSGPATPPQTSANLLGNIQIAGEEEQGEEPAMSLIEGEGKADDEVSIMTSQMHHQQLQNELQQQQRQRRRPQGPRHAHIDRMTEMETSSLQMQQNRESIIRTDRRMLPADPAMFSLLALANDQTRFLQAMFQSSPRQHPEIARLIAPDYVSQMMKRKRSLSDVGGPQEEERRAESEEGSKSPEVRAPSVGELDLDLEGIVVPPLEQDESSEEEEARGEDMGGMDFGVEEGREEPEVSEEVLAKRREAFQKQIEAAGIEEDEEEQVGGTIAAKLPEEELAEEEEEEGGAGKEEGFGAPSPREEEEEEEKELKEEEEEEEEEIPLAMPAEEEEGSVFYGASSSAAASGVSQYTIKAAQMIRQHIPEEVHVDGQATQGGSIDFDGMLGSSASKSTRVKMFFEVLVLATKDAIKVKQEHAFGEIKITAKRHLYDDIWNEEKDGDRATTREDTPADDDAGGVGGEDVEFLGGEPVEGPIEV</sequence>
<reference evidence="7 8" key="1">
    <citation type="submission" date="2019-09" db="EMBL/GenBank/DDBJ databases">
        <authorList>
            <person name="Brejova B."/>
        </authorList>
    </citation>
    <scope>NUCLEOTIDE SEQUENCE [LARGE SCALE GENOMIC DNA]</scope>
</reference>
<feature type="domain" description="Rad21/Rec8-like protein C-terminal eukaryotic" evidence="5">
    <location>
        <begin position="731"/>
        <end position="764"/>
    </location>
</feature>
<feature type="compositionally biased region" description="Acidic residues" evidence="4">
    <location>
        <begin position="226"/>
        <end position="240"/>
    </location>
</feature>
<evidence type="ECO:0000256" key="2">
    <source>
        <dbReference type="ARBA" id="ARBA00009870"/>
    </source>
</evidence>
<keyword evidence="3" id="KW-0539">Nucleus</keyword>
<keyword evidence="8" id="KW-1185">Reference proteome</keyword>
<dbReference type="PANTHER" id="PTHR12585:SF69">
    <property type="entry name" value="FI11703P"/>
    <property type="match status" value="1"/>
</dbReference>
<dbReference type="Proteomes" id="UP000398389">
    <property type="component" value="Unassembled WGS sequence"/>
</dbReference>
<dbReference type="PANTHER" id="PTHR12585">
    <property type="entry name" value="SCC1 / RAD21 FAMILY MEMBER"/>
    <property type="match status" value="1"/>
</dbReference>
<dbReference type="GO" id="GO:0005634">
    <property type="term" value="C:nucleus"/>
    <property type="evidence" value="ECO:0007669"/>
    <property type="project" value="UniProtKB-SubCell"/>
</dbReference>
<name>A0A5E8BYU8_9ASCO</name>
<organism evidence="7 8">
    <name type="scientific">Magnusiomyces paraingens</name>
    <dbReference type="NCBI Taxonomy" id="2606893"/>
    <lineage>
        <taxon>Eukaryota</taxon>
        <taxon>Fungi</taxon>
        <taxon>Dikarya</taxon>
        <taxon>Ascomycota</taxon>
        <taxon>Saccharomycotina</taxon>
        <taxon>Dipodascomycetes</taxon>
        <taxon>Dipodascales</taxon>
        <taxon>Dipodascaceae</taxon>
        <taxon>Magnusiomyces</taxon>
    </lineage>
</organism>
<dbReference type="InterPro" id="IPR036390">
    <property type="entry name" value="WH_DNA-bd_sf"/>
</dbReference>
<evidence type="ECO:0000259" key="5">
    <source>
        <dbReference type="Pfam" id="PF04824"/>
    </source>
</evidence>
<evidence type="ECO:0000256" key="4">
    <source>
        <dbReference type="SAM" id="MobiDB-lite"/>
    </source>
</evidence>
<evidence type="ECO:0000313" key="8">
    <source>
        <dbReference type="Proteomes" id="UP000398389"/>
    </source>
</evidence>
<dbReference type="Pfam" id="PF04825">
    <property type="entry name" value="Rad21_Rec8_N"/>
    <property type="match status" value="1"/>
</dbReference>
<feature type="compositionally biased region" description="Basic and acidic residues" evidence="4">
    <location>
        <begin position="773"/>
        <end position="785"/>
    </location>
</feature>
<evidence type="ECO:0000256" key="3">
    <source>
        <dbReference type="ARBA" id="ARBA00023242"/>
    </source>
</evidence>
<dbReference type="InterPro" id="IPR006909">
    <property type="entry name" value="Rad21/Rec8_C_eu"/>
</dbReference>
<dbReference type="GO" id="GO:1990414">
    <property type="term" value="P:replication-born double-strand break repair via sister chromatid exchange"/>
    <property type="evidence" value="ECO:0007669"/>
    <property type="project" value="TreeGrafter"/>
</dbReference>
<evidence type="ECO:0000256" key="1">
    <source>
        <dbReference type="ARBA" id="ARBA00004123"/>
    </source>
</evidence>
<gene>
    <name evidence="7" type="ORF">SAPINGB_P005173</name>
</gene>
<feature type="compositionally biased region" description="Acidic residues" evidence="4">
    <location>
        <begin position="638"/>
        <end position="666"/>
    </location>
</feature>
<feature type="region of interest" description="Disordered" evidence="4">
    <location>
        <begin position="206"/>
        <end position="259"/>
    </location>
</feature>
<dbReference type="Pfam" id="PF04824">
    <property type="entry name" value="Rad21_Rec8"/>
    <property type="match status" value="1"/>
</dbReference>
<feature type="domain" description="Rad21/Rec8-like protein N-terminal" evidence="6">
    <location>
        <begin position="1"/>
        <end position="103"/>
    </location>
</feature>
<feature type="compositionally biased region" description="Basic residues" evidence="4">
    <location>
        <begin position="403"/>
        <end position="413"/>
    </location>
</feature>
<dbReference type="EMBL" id="CABVLU010000004">
    <property type="protein sequence ID" value="VVT56604.1"/>
    <property type="molecule type" value="Genomic_DNA"/>
</dbReference>
<dbReference type="Gene3D" id="1.10.10.580">
    <property type="entry name" value="Structural maintenance of chromosome 1. Chain E"/>
    <property type="match status" value="1"/>
</dbReference>
<feature type="compositionally biased region" description="Acidic residues" evidence="4">
    <location>
        <begin position="542"/>
        <end position="553"/>
    </location>
</feature>
<proteinExistence type="inferred from homology"/>
<dbReference type="InterPro" id="IPR039781">
    <property type="entry name" value="Rad21/Rec8-like"/>
</dbReference>
<feature type="region of interest" description="Disordered" evidence="4">
    <location>
        <begin position="493"/>
        <end position="575"/>
    </location>
</feature>
<comment type="subcellular location">
    <subcellularLocation>
        <location evidence="1">Nucleus</location>
    </subcellularLocation>
</comment>
<dbReference type="GeneID" id="43583988"/>